<dbReference type="PROSITE" id="PS51387">
    <property type="entry name" value="FAD_PCMH"/>
    <property type="match status" value="1"/>
</dbReference>
<dbReference type="SUPFAM" id="SSF54292">
    <property type="entry name" value="2Fe-2S ferredoxin-like"/>
    <property type="match status" value="1"/>
</dbReference>
<dbReference type="SUPFAM" id="SSF47741">
    <property type="entry name" value="CO dehydrogenase ISP C-domain like"/>
    <property type="match status" value="1"/>
</dbReference>
<evidence type="ECO:0000313" key="9">
    <source>
        <dbReference type="EMBL" id="MQY42621.1"/>
    </source>
</evidence>
<dbReference type="Pfam" id="PF01799">
    <property type="entry name" value="Fer2_2"/>
    <property type="match status" value="1"/>
</dbReference>
<dbReference type="GO" id="GO:0051537">
    <property type="term" value="F:2 iron, 2 sulfur cluster binding"/>
    <property type="evidence" value="ECO:0007669"/>
    <property type="project" value="InterPro"/>
</dbReference>
<dbReference type="InterPro" id="IPR036683">
    <property type="entry name" value="CO_DH_flav_C_dom_sf"/>
</dbReference>
<dbReference type="SMART" id="SM01092">
    <property type="entry name" value="CO_deh_flav_C"/>
    <property type="match status" value="1"/>
</dbReference>
<feature type="domain" description="FAD-binding PCMH-type" evidence="8">
    <location>
        <begin position="202"/>
        <end position="381"/>
    </location>
</feature>
<dbReference type="InterPro" id="IPR036884">
    <property type="entry name" value="2Fe-2S-bd_dom_sf"/>
</dbReference>
<dbReference type="Gene3D" id="1.10.150.120">
    <property type="entry name" value="[2Fe-2S]-binding domain"/>
    <property type="match status" value="1"/>
</dbReference>
<dbReference type="PROSITE" id="PS51085">
    <property type="entry name" value="2FE2S_FER_2"/>
    <property type="match status" value="1"/>
</dbReference>
<evidence type="ECO:0000259" key="7">
    <source>
        <dbReference type="PROSITE" id="PS51085"/>
    </source>
</evidence>
<dbReference type="PANTHER" id="PTHR45444">
    <property type="entry name" value="XANTHINE DEHYDROGENASE"/>
    <property type="match status" value="1"/>
</dbReference>
<dbReference type="InterPro" id="IPR014307">
    <property type="entry name" value="Xanthine_DH_ssu"/>
</dbReference>
<dbReference type="GO" id="GO:0005506">
    <property type="term" value="F:iron ion binding"/>
    <property type="evidence" value="ECO:0007669"/>
    <property type="project" value="InterPro"/>
</dbReference>
<dbReference type="RefSeq" id="WP_153546945.1">
    <property type="nucleotide sequence ID" value="NZ_WIXK01000003.1"/>
</dbReference>
<dbReference type="InterPro" id="IPR036318">
    <property type="entry name" value="FAD-bd_PCMH-like_sf"/>
</dbReference>
<evidence type="ECO:0000256" key="5">
    <source>
        <dbReference type="ARBA" id="ARBA00023004"/>
    </source>
</evidence>
<evidence type="ECO:0000256" key="4">
    <source>
        <dbReference type="ARBA" id="ARBA00023002"/>
    </source>
</evidence>
<dbReference type="InterPro" id="IPR016166">
    <property type="entry name" value="FAD-bd_PCMH"/>
</dbReference>
<accession>A0A844AXD8</accession>
<dbReference type="Gene3D" id="3.30.43.10">
    <property type="entry name" value="Uridine Diphospho-n-acetylenolpyruvylglucosamine Reductase, domain 2"/>
    <property type="match status" value="1"/>
</dbReference>
<dbReference type="InterPro" id="IPR016208">
    <property type="entry name" value="Ald_Oxase/xanthine_DH-like"/>
</dbReference>
<dbReference type="InterPro" id="IPR016169">
    <property type="entry name" value="FAD-bd_PCMH_sub2"/>
</dbReference>
<dbReference type="GO" id="GO:0004854">
    <property type="term" value="F:xanthine dehydrogenase activity"/>
    <property type="evidence" value="ECO:0007669"/>
    <property type="project" value="UniProtKB-EC"/>
</dbReference>
<keyword evidence="4 9" id="KW-0560">Oxidoreductase</keyword>
<dbReference type="InterPro" id="IPR006058">
    <property type="entry name" value="2Fe2S_fd_BS"/>
</dbReference>
<organism evidence="9 10">
    <name type="scientific">Tritonibacter aquimaris</name>
    <dbReference type="NCBI Taxonomy" id="2663379"/>
    <lineage>
        <taxon>Bacteria</taxon>
        <taxon>Pseudomonadati</taxon>
        <taxon>Pseudomonadota</taxon>
        <taxon>Alphaproteobacteria</taxon>
        <taxon>Rhodobacterales</taxon>
        <taxon>Paracoccaceae</taxon>
        <taxon>Tritonibacter</taxon>
    </lineage>
</organism>
<evidence type="ECO:0000313" key="10">
    <source>
        <dbReference type="Proteomes" id="UP000436694"/>
    </source>
</evidence>
<dbReference type="CDD" id="cd00207">
    <property type="entry name" value="fer2"/>
    <property type="match status" value="1"/>
</dbReference>
<dbReference type="NCBIfam" id="TIGR02963">
    <property type="entry name" value="xanthine_xdhA"/>
    <property type="match status" value="1"/>
</dbReference>
<feature type="domain" description="2Fe-2S ferredoxin-type" evidence="7">
    <location>
        <begin position="1"/>
        <end position="82"/>
    </location>
</feature>
<protein>
    <submittedName>
        <fullName evidence="9">Xanthine dehydrogenase small subunit</fullName>
        <ecNumber evidence="9">1.17.1.4</ecNumber>
    </submittedName>
</protein>
<sequence>MTLTFHLNGEKIQLADPSATTTLLEYLRESCALTGTKEGCNEGDCGACTVMVHDDQGARAVNACILFLPQLQGTSVTTVEGLAAPDGTLHPVQQALIDHHGSQCGFCTPGFVMSMATAHCNGATDHKDQLAGNLCRCTGYAPILRAAKAIEDAPVPPHLAPFTFSKILRGEAEGLGAEPPSDQTVAEPPLNQTGAEPPLNKPAAEPPSLATTTSPFQPQNSDALADLYRAHPKATLIAGATDVGLWVTKDLKQLDPVIFLAGCRDLADIRDHADHLNVGAMVTMNALRTALAPHSAAFDELLRRFASQQVRNAATLGGNIANGSPIGDSPPPLIALGARLILRKGNTRREIALEDFFIEYGRQDRREGEFLERILIPKAMEHLRIYKLSKRFDQDISAVLGAFNICVTDGFVTSAHIAFGGMAATPKRAYQVEQSLIGAAWNRRTIAHAKDAFTLDFTPLSDMRASSEYRLETAKNMLERAFYDASQTVLSPTKVTP</sequence>
<reference evidence="9 10" key="1">
    <citation type="submission" date="2019-10" db="EMBL/GenBank/DDBJ databases">
        <title>Epibacterium sp. nov., isolated from seawater.</title>
        <authorList>
            <person name="Zhang X."/>
            <person name="Li N."/>
        </authorList>
    </citation>
    <scope>NUCLEOTIDE SEQUENCE [LARGE SCALE GENOMIC DNA]</scope>
    <source>
        <strain evidence="9 10">SM1969</strain>
    </source>
</reference>
<dbReference type="SUPFAM" id="SSF55447">
    <property type="entry name" value="CO dehydrogenase flavoprotein C-terminal domain-like"/>
    <property type="match status" value="1"/>
</dbReference>
<gene>
    <name evidence="9" type="primary">xdhA</name>
    <name evidence="9" type="ORF">GG681_08190</name>
</gene>
<dbReference type="InterPro" id="IPR036010">
    <property type="entry name" value="2Fe-2S_ferredoxin-like_sf"/>
</dbReference>
<dbReference type="PANTHER" id="PTHR45444:SF3">
    <property type="entry name" value="XANTHINE DEHYDROGENASE"/>
    <property type="match status" value="1"/>
</dbReference>
<dbReference type="InterPro" id="IPR001041">
    <property type="entry name" value="2Fe-2S_ferredoxin-type"/>
</dbReference>
<comment type="caution">
    <text evidence="9">The sequence shown here is derived from an EMBL/GenBank/DDBJ whole genome shotgun (WGS) entry which is preliminary data.</text>
</comment>
<name>A0A844AXD8_9RHOB</name>
<dbReference type="InterPro" id="IPR012675">
    <property type="entry name" value="Beta-grasp_dom_sf"/>
</dbReference>
<keyword evidence="1" id="KW-0285">Flavoprotein</keyword>
<dbReference type="GO" id="GO:0071949">
    <property type="term" value="F:FAD binding"/>
    <property type="evidence" value="ECO:0007669"/>
    <property type="project" value="InterPro"/>
</dbReference>
<dbReference type="Gene3D" id="3.10.20.30">
    <property type="match status" value="1"/>
</dbReference>
<dbReference type="SUPFAM" id="SSF56176">
    <property type="entry name" value="FAD-binding/transporter-associated domain-like"/>
    <property type="match status" value="1"/>
</dbReference>
<dbReference type="Pfam" id="PF03450">
    <property type="entry name" value="CO_deh_flav_C"/>
    <property type="match status" value="1"/>
</dbReference>
<dbReference type="AlphaFoldDB" id="A0A844AXD8"/>
<dbReference type="PROSITE" id="PS00197">
    <property type="entry name" value="2FE2S_FER_1"/>
    <property type="match status" value="1"/>
</dbReference>
<keyword evidence="3" id="KW-0274">FAD</keyword>
<dbReference type="InterPro" id="IPR012175">
    <property type="entry name" value="Xanth_DH_ssu_bac"/>
</dbReference>
<evidence type="ECO:0000256" key="3">
    <source>
        <dbReference type="ARBA" id="ARBA00022827"/>
    </source>
</evidence>
<keyword evidence="10" id="KW-1185">Reference proteome</keyword>
<keyword evidence="5" id="KW-0408">Iron</keyword>
<dbReference type="PIRSF" id="PIRSF036557">
    <property type="entry name" value="XdhA_RC"/>
    <property type="match status" value="1"/>
</dbReference>
<dbReference type="InterPro" id="IPR005107">
    <property type="entry name" value="CO_DH_flav_C"/>
</dbReference>
<dbReference type="Gene3D" id="3.30.465.10">
    <property type="match status" value="1"/>
</dbReference>
<evidence type="ECO:0000256" key="1">
    <source>
        <dbReference type="ARBA" id="ARBA00022630"/>
    </source>
</evidence>
<keyword evidence="2" id="KW-0479">Metal-binding</keyword>
<dbReference type="Proteomes" id="UP000436694">
    <property type="component" value="Unassembled WGS sequence"/>
</dbReference>
<dbReference type="EMBL" id="WIXK01000003">
    <property type="protein sequence ID" value="MQY42621.1"/>
    <property type="molecule type" value="Genomic_DNA"/>
</dbReference>
<dbReference type="InterPro" id="IPR002888">
    <property type="entry name" value="2Fe-2S-bd"/>
</dbReference>
<evidence type="ECO:0000256" key="2">
    <source>
        <dbReference type="ARBA" id="ARBA00022723"/>
    </source>
</evidence>
<dbReference type="EC" id="1.17.1.4" evidence="9"/>
<dbReference type="Pfam" id="PF00941">
    <property type="entry name" value="FAD_binding_5"/>
    <property type="match status" value="1"/>
</dbReference>
<dbReference type="InterPro" id="IPR016167">
    <property type="entry name" value="FAD-bd_PCMH_sub1"/>
</dbReference>
<dbReference type="Pfam" id="PF00111">
    <property type="entry name" value="Fer2"/>
    <property type="match status" value="1"/>
</dbReference>
<evidence type="ECO:0000256" key="6">
    <source>
        <dbReference type="SAM" id="MobiDB-lite"/>
    </source>
</evidence>
<proteinExistence type="predicted"/>
<feature type="region of interest" description="Disordered" evidence="6">
    <location>
        <begin position="173"/>
        <end position="217"/>
    </location>
</feature>
<dbReference type="InterPro" id="IPR002346">
    <property type="entry name" value="Mopterin_DH_FAD-bd"/>
</dbReference>
<dbReference type="Gene3D" id="3.30.390.50">
    <property type="entry name" value="CO dehydrogenase flavoprotein, C-terminal domain"/>
    <property type="match status" value="1"/>
</dbReference>
<evidence type="ECO:0000259" key="8">
    <source>
        <dbReference type="PROSITE" id="PS51387"/>
    </source>
</evidence>